<evidence type="ECO:0000313" key="7">
    <source>
        <dbReference type="EMBL" id="MDQ0162544.1"/>
    </source>
</evidence>
<dbReference type="InterPro" id="IPR002797">
    <property type="entry name" value="Polysacc_synth"/>
</dbReference>
<organism evidence="7 8">
    <name type="scientific">Aeribacillus alveayuensis</name>
    <dbReference type="NCBI Taxonomy" id="279215"/>
    <lineage>
        <taxon>Bacteria</taxon>
        <taxon>Bacillati</taxon>
        <taxon>Bacillota</taxon>
        <taxon>Bacilli</taxon>
        <taxon>Bacillales</taxon>
        <taxon>Bacillaceae</taxon>
        <taxon>Aeribacillus</taxon>
    </lineage>
</organism>
<dbReference type="PANTHER" id="PTHR30250">
    <property type="entry name" value="PST FAMILY PREDICTED COLANIC ACID TRANSPORTER"/>
    <property type="match status" value="1"/>
</dbReference>
<evidence type="ECO:0000256" key="1">
    <source>
        <dbReference type="ARBA" id="ARBA00004651"/>
    </source>
</evidence>
<comment type="subcellular location">
    <subcellularLocation>
        <location evidence="1">Cell membrane</location>
        <topology evidence="1">Multi-pass membrane protein</topology>
    </subcellularLocation>
</comment>
<comment type="caution">
    <text evidence="7">The sequence shown here is derived from an EMBL/GenBank/DDBJ whole genome shotgun (WGS) entry which is preliminary data.</text>
</comment>
<feature type="transmembrane region" description="Helical" evidence="6">
    <location>
        <begin position="354"/>
        <end position="374"/>
    </location>
</feature>
<keyword evidence="5 6" id="KW-0472">Membrane</keyword>
<name>A0ABT9VNS4_9BACI</name>
<feature type="transmembrane region" description="Helical" evidence="6">
    <location>
        <begin position="12"/>
        <end position="37"/>
    </location>
</feature>
<gene>
    <name evidence="7" type="ORF">J2S06_001621</name>
</gene>
<evidence type="ECO:0000313" key="8">
    <source>
        <dbReference type="Proteomes" id="UP001225646"/>
    </source>
</evidence>
<dbReference type="PANTHER" id="PTHR30250:SF11">
    <property type="entry name" value="O-ANTIGEN TRANSPORTER-RELATED"/>
    <property type="match status" value="1"/>
</dbReference>
<feature type="transmembrane region" description="Helical" evidence="6">
    <location>
        <begin position="49"/>
        <end position="70"/>
    </location>
</feature>
<evidence type="ECO:0000256" key="6">
    <source>
        <dbReference type="SAM" id="Phobius"/>
    </source>
</evidence>
<keyword evidence="3 6" id="KW-0812">Transmembrane</keyword>
<proteinExistence type="predicted"/>
<feature type="transmembrane region" description="Helical" evidence="6">
    <location>
        <begin position="239"/>
        <end position="264"/>
    </location>
</feature>
<protein>
    <submittedName>
        <fullName evidence="7">O-antigen/teichoic acid export membrane protein</fullName>
    </submittedName>
</protein>
<sequence length="509" mass="58055">MEQKRILNKQDNMFLGAGLSFVGRVLSSLLGYFSLIITVKIVGAFDFGLYNIALSIIAFVNILSVFGFENSLLRYIPLWKQKGKQYLEQKLNLSIAFVILLSFVFTLLLIFVSFPIGNLYNSFKLKYALIIMGLSITFNTFIVVSRAINQAFFYYRRAIVPEDFIRPISMFILLVILWTYSYFTGEQLNFLLIAVLYFFNTILSFVYAIKTLRLTLKEEELKFSVKLNSFKLERELIQYTFYTFSITLILQFSYTFTVLILGMILSPTEVGYLSLSLKTVSFVSFILIAVNKVFGPRIADLYAKNQINELHKLYKETVRWILTFGTPICLWLVLESKNILHFFGTDFVKASASLIILSIGEFVNIAVGSVGYILMMSGNAALNLKVNIFSLIATIILTIVLTPILGVNGSAIAISSGVILTNLLNLMFVRKMIGILPYSKKQYTIVASIILNIFFYWFISNTVIHNMIISMISIFIIHLVIVIVFGLNKIERRMILNFLKNSKLRGKFV</sequence>
<keyword evidence="8" id="KW-1185">Reference proteome</keyword>
<feature type="transmembrane region" description="Helical" evidence="6">
    <location>
        <begin position="270"/>
        <end position="290"/>
    </location>
</feature>
<dbReference type="EMBL" id="JAUSTR010000005">
    <property type="protein sequence ID" value="MDQ0162544.1"/>
    <property type="molecule type" value="Genomic_DNA"/>
</dbReference>
<reference evidence="7 8" key="1">
    <citation type="submission" date="2023-07" db="EMBL/GenBank/DDBJ databases">
        <title>Genomic Encyclopedia of Type Strains, Phase IV (KMG-IV): sequencing the most valuable type-strain genomes for metagenomic binning, comparative biology and taxonomic classification.</title>
        <authorList>
            <person name="Goeker M."/>
        </authorList>
    </citation>
    <scope>NUCLEOTIDE SEQUENCE [LARGE SCALE GENOMIC DNA]</scope>
    <source>
        <strain evidence="7 8">DSM 19092</strain>
    </source>
</reference>
<dbReference type="InterPro" id="IPR050833">
    <property type="entry name" value="Poly_Biosynth_Transport"/>
</dbReference>
<feature type="transmembrane region" description="Helical" evidence="6">
    <location>
        <begin position="386"/>
        <end position="405"/>
    </location>
</feature>
<evidence type="ECO:0000256" key="4">
    <source>
        <dbReference type="ARBA" id="ARBA00022989"/>
    </source>
</evidence>
<evidence type="ECO:0000256" key="2">
    <source>
        <dbReference type="ARBA" id="ARBA00022475"/>
    </source>
</evidence>
<keyword evidence="2" id="KW-1003">Cell membrane</keyword>
<keyword evidence="4 6" id="KW-1133">Transmembrane helix</keyword>
<feature type="transmembrane region" description="Helical" evidence="6">
    <location>
        <begin position="465"/>
        <end position="487"/>
    </location>
</feature>
<feature type="transmembrane region" description="Helical" evidence="6">
    <location>
        <begin position="411"/>
        <end position="429"/>
    </location>
</feature>
<feature type="transmembrane region" description="Helical" evidence="6">
    <location>
        <begin position="441"/>
        <end position="459"/>
    </location>
</feature>
<feature type="transmembrane region" description="Helical" evidence="6">
    <location>
        <begin position="317"/>
        <end position="334"/>
    </location>
</feature>
<dbReference type="Proteomes" id="UP001225646">
    <property type="component" value="Unassembled WGS sequence"/>
</dbReference>
<evidence type="ECO:0000256" key="3">
    <source>
        <dbReference type="ARBA" id="ARBA00022692"/>
    </source>
</evidence>
<accession>A0ABT9VNS4</accession>
<evidence type="ECO:0000256" key="5">
    <source>
        <dbReference type="ARBA" id="ARBA00023136"/>
    </source>
</evidence>
<feature type="transmembrane region" description="Helical" evidence="6">
    <location>
        <begin position="91"/>
        <end position="113"/>
    </location>
</feature>
<feature type="transmembrane region" description="Helical" evidence="6">
    <location>
        <begin position="189"/>
        <end position="209"/>
    </location>
</feature>
<feature type="transmembrane region" description="Helical" evidence="6">
    <location>
        <begin position="164"/>
        <end position="183"/>
    </location>
</feature>
<dbReference type="Pfam" id="PF01943">
    <property type="entry name" value="Polysacc_synt"/>
    <property type="match status" value="1"/>
</dbReference>
<feature type="transmembrane region" description="Helical" evidence="6">
    <location>
        <begin position="125"/>
        <end position="144"/>
    </location>
</feature>
<dbReference type="RefSeq" id="WP_419151950.1">
    <property type="nucleotide sequence ID" value="NZ_JAUSTR010000005.1"/>
</dbReference>